<sequence>MASGTVDDVQNETTSPAANKVLNTVELLETILLDVDFNTLLVSQAVNKTFASTIADSPKLQEKLFFKPPPKPNDGEPPSRPTYSSLHHQLNRADKFYTFGLTQWHDGEITVRFNFADPTPAMWKARGSWRRMYLPVVIDPELVYFELFDADDEFIDRVFPEAGVWTWGKVMDAFY</sequence>
<keyword evidence="3" id="KW-1185">Reference proteome</keyword>
<evidence type="ECO:0000313" key="2">
    <source>
        <dbReference type="EMBL" id="KAK4494730.1"/>
    </source>
</evidence>
<dbReference type="EMBL" id="JAXOVC010000013">
    <property type="protein sequence ID" value="KAK4494730.1"/>
    <property type="molecule type" value="Genomic_DNA"/>
</dbReference>
<dbReference type="Proteomes" id="UP001305779">
    <property type="component" value="Unassembled WGS sequence"/>
</dbReference>
<gene>
    <name evidence="2" type="ORF">PRZ48_014086</name>
</gene>
<dbReference type="SUPFAM" id="SSF81383">
    <property type="entry name" value="F-box domain"/>
    <property type="match status" value="1"/>
</dbReference>
<feature type="region of interest" description="Disordered" evidence="1">
    <location>
        <begin position="66"/>
        <end position="85"/>
    </location>
</feature>
<proteinExistence type="predicted"/>
<dbReference type="InterPro" id="IPR036047">
    <property type="entry name" value="F-box-like_dom_sf"/>
</dbReference>
<comment type="caution">
    <text evidence="2">The sequence shown here is derived from an EMBL/GenBank/DDBJ whole genome shotgun (WGS) entry which is preliminary data.</text>
</comment>
<accession>A0ABR0DZY1</accession>
<evidence type="ECO:0008006" key="4">
    <source>
        <dbReference type="Google" id="ProtNLM"/>
    </source>
</evidence>
<reference evidence="2 3" key="1">
    <citation type="journal article" date="2023" name="G3 (Bethesda)">
        <title>A chromosome-level genome assembly of Zasmidium syzygii isolated from banana leaves.</title>
        <authorList>
            <person name="van Westerhoven A.C."/>
            <person name="Mehrabi R."/>
            <person name="Talebi R."/>
            <person name="Steentjes M.B.F."/>
            <person name="Corcolon B."/>
            <person name="Chong P.A."/>
            <person name="Kema G.H.J."/>
            <person name="Seidl M.F."/>
        </authorList>
    </citation>
    <scope>NUCLEOTIDE SEQUENCE [LARGE SCALE GENOMIC DNA]</scope>
    <source>
        <strain evidence="2 3">P124</strain>
    </source>
</reference>
<evidence type="ECO:0000313" key="3">
    <source>
        <dbReference type="Proteomes" id="UP001305779"/>
    </source>
</evidence>
<evidence type="ECO:0000256" key="1">
    <source>
        <dbReference type="SAM" id="MobiDB-lite"/>
    </source>
</evidence>
<name>A0ABR0DZY1_ZASCE</name>
<organism evidence="2 3">
    <name type="scientific">Zasmidium cellare</name>
    <name type="common">Wine cellar mold</name>
    <name type="synonym">Racodium cellare</name>
    <dbReference type="NCBI Taxonomy" id="395010"/>
    <lineage>
        <taxon>Eukaryota</taxon>
        <taxon>Fungi</taxon>
        <taxon>Dikarya</taxon>
        <taxon>Ascomycota</taxon>
        <taxon>Pezizomycotina</taxon>
        <taxon>Dothideomycetes</taxon>
        <taxon>Dothideomycetidae</taxon>
        <taxon>Mycosphaerellales</taxon>
        <taxon>Mycosphaerellaceae</taxon>
        <taxon>Zasmidium</taxon>
    </lineage>
</organism>
<protein>
    <recommendedName>
        <fullName evidence="4">F-box domain-containing protein</fullName>
    </recommendedName>
</protein>